<dbReference type="RefSeq" id="WP_143891915.1">
    <property type="nucleotide sequence ID" value="NZ_CP041666.1"/>
</dbReference>
<dbReference type="KEGG" id="aqt:FN924_02520"/>
<dbReference type="CDD" id="cd04301">
    <property type="entry name" value="NAT_SF"/>
    <property type="match status" value="1"/>
</dbReference>
<dbReference type="PANTHER" id="PTHR43420">
    <property type="entry name" value="ACETYLTRANSFERASE"/>
    <property type="match status" value="1"/>
</dbReference>
<dbReference type="SUPFAM" id="SSF55729">
    <property type="entry name" value="Acyl-CoA N-acyltransferases (Nat)"/>
    <property type="match status" value="1"/>
</dbReference>
<evidence type="ECO:0000256" key="2">
    <source>
        <dbReference type="ARBA" id="ARBA00022490"/>
    </source>
</evidence>
<keyword evidence="3 7" id="KW-0808">Transferase</keyword>
<dbReference type="EMBL" id="CP041666">
    <property type="protein sequence ID" value="QDP39165.1"/>
    <property type="molecule type" value="Genomic_DNA"/>
</dbReference>
<dbReference type="EC" id="2.3.1.266" evidence="5"/>
<organism evidence="7 8">
    <name type="scientific">Radiobacillus deserti</name>
    <dbReference type="NCBI Taxonomy" id="2594883"/>
    <lineage>
        <taxon>Bacteria</taxon>
        <taxon>Bacillati</taxon>
        <taxon>Bacillota</taxon>
        <taxon>Bacilli</taxon>
        <taxon>Bacillales</taxon>
        <taxon>Bacillaceae</taxon>
        <taxon>Radiobacillus</taxon>
    </lineage>
</organism>
<comment type="function">
    <text evidence="5">Acetylates the N-terminal alanine of ribosomal protein bS18.</text>
</comment>
<keyword evidence="2 5" id="KW-0963">Cytoplasm</keyword>
<reference evidence="7 8" key="1">
    <citation type="submission" date="2019-07" db="EMBL/GenBank/DDBJ databases">
        <authorList>
            <person name="Li J."/>
        </authorList>
    </citation>
    <scope>NUCLEOTIDE SEQUENCE [LARGE SCALE GENOMIC DNA]</scope>
    <source>
        <strain evidence="7 8">TKL69</strain>
    </source>
</reference>
<comment type="similarity">
    <text evidence="1 5">Belongs to the acetyltransferase family. RimI subfamily.</text>
</comment>
<dbReference type="GO" id="GO:0005737">
    <property type="term" value="C:cytoplasm"/>
    <property type="evidence" value="ECO:0007669"/>
    <property type="project" value="UniProtKB-SubCell"/>
</dbReference>
<evidence type="ECO:0000313" key="7">
    <source>
        <dbReference type="EMBL" id="QDP39165.1"/>
    </source>
</evidence>
<dbReference type="Proteomes" id="UP000315215">
    <property type="component" value="Chromosome"/>
</dbReference>
<dbReference type="GO" id="GO:0008999">
    <property type="term" value="F:protein-N-terminal-alanine acetyltransferase activity"/>
    <property type="evidence" value="ECO:0007669"/>
    <property type="project" value="UniProtKB-EC"/>
</dbReference>
<protein>
    <recommendedName>
        <fullName evidence="5">[Ribosomal protein bS18]-alanine N-acetyltransferase</fullName>
        <ecNumber evidence="5">2.3.1.266</ecNumber>
    </recommendedName>
</protein>
<comment type="catalytic activity">
    <reaction evidence="5">
        <text>N-terminal L-alanyl-[ribosomal protein bS18] + acetyl-CoA = N-terminal N(alpha)-acetyl-L-alanyl-[ribosomal protein bS18] + CoA + H(+)</text>
        <dbReference type="Rhea" id="RHEA:43756"/>
        <dbReference type="Rhea" id="RHEA-COMP:10676"/>
        <dbReference type="Rhea" id="RHEA-COMP:10677"/>
        <dbReference type="ChEBI" id="CHEBI:15378"/>
        <dbReference type="ChEBI" id="CHEBI:57287"/>
        <dbReference type="ChEBI" id="CHEBI:57288"/>
        <dbReference type="ChEBI" id="CHEBI:64718"/>
        <dbReference type="ChEBI" id="CHEBI:83683"/>
        <dbReference type="EC" id="2.3.1.266"/>
    </reaction>
</comment>
<dbReference type="Gene3D" id="3.40.630.30">
    <property type="match status" value="1"/>
</dbReference>
<dbReference type="InterPro" id="IPR006464">
    <property type="entry name" value="AcTrfase_RimI/Ard1"/>
</dbReference>
<gene>
    <name evidence="7" type="primary">rimI</name>
    <name evidence="7" type="ORF">FN924_02520</name>
</gene>
<evidence type="ECO:0000256" key="3">
    <source>
        <dbReference type="ARBA" id="ARBA00022679"/>
    </source>
</evidence>
<evidence type="ECO:0000256" key="1">
    <source>
        <dbReference type="ARBA" id="ARBA00005395"/>
    </source>
</evidence>
<feature type="domain" description="N-acetyltransferase" evidence="6">
    <location>
        <begin position="4"/>
        <end position="149"/>
    </location>
</feature>
<name>A0A516KCM5_9BACI</name>
<dbReference type="AlphaFoldDB" id="A0A516KCM5"/>
<comment type="subcellular location">
    <subcellularLocation>
        <location evidence="5">Cytoplasm</location>
    </subcellularLocation>
</comment>
<keyword evidence="8" id="KW-1185">Reference proteome</keyword>
<evidence type="ECO:0000256" key="5">
    <source>
        <dbReference type="RuleBase" id="RU363094"/>
    </source>
</evidence>
<evidence type="ECO:0000313" key="8">
    <source>
        <dbReference type="Proteomes" id="UP000315215"/>
    </source>
</evidence>
<accession>A0A516KCM5</accession>
<evidence type="ECO:0000256" key="4">
    <source>
        <dbReference type="ARBA" id="ARBA00023315"/>
    </source>
</evidence>
<dbReference type="InterPro" id="IPR016181">
    <property type="entry name" value="Acyl_CoA_acyltransferase"/>
</dbReference>
<proteinExistence type="inferred from homology"/>
<dbReference type="NCBIfam" id="TIGR01575">
    <property type="entry name" value="rimI"/>
    <property type="match status" value="1"/>
</dbReference>
<sequence length="149" mass="16962">MAEATIRKMVLEDIDQVVHIEQQSFATPWPRDIFFNELTNNQYANYFVVEVDGQVVGYCGLWVIIDEAQITNIAILPSHRGHSYGKLLFQHVMHKAAVLGGTRLSLEVRISNTVAQRMYSSFGLVPGGIRKSYYTDNNEDALVMWVNLR</sequence>
<evidence type="ECO:0000259" key="6">
    <source>
        <dbReference type="PROSITE" id="PS51186"/>
    </source>
</evidence>
<dbReference type="PANTHER" id="PTHR43420:SF44">
    <property type="entry name" value="ACETYLTRANSFERASE YPEA"/>
    <property type="match status" value="1"/>
</dbReference>
<dbReference type="PROSITE" id="PS51186">
    <property type="entry name" value="GNAT"/>
    <property type="match status" value="1"/>
</dbReference>
<dbReference type="InterPro" id="IPR000182">
    <property type="entry name" value="GNAT_dom"/>
</dbReference>
<dbReference type="Pfam" id="PF00583">
    <property type="entry name" value="Acetyltransf_1"/>
    <property type="match status" value="1"/>
</dbReference>
<dbReference type="InterPro" id="IPR050680">
    <property type="entry name" value="YpeA/RimI_acetyltransf"/>
</dbReference>
<keyword evidence="4" id="KW-0012">Acyltransferase</keyword>
<dbReference type="OrthoDB" id="9794566at2"/>